<dbReference type="PANTHER" id="PTHR30270">
    <property type="entry name" value="THIAMINE-MONOPHOSPHATE KINASE"/>
    <property type="match status" value="1"/>
</dbReference>
<dbReference type="Pfam" id="PF00586">
    <property type="entry name" value="AIRS"/>
    <property type="match status" value="1"/>
</dbReference>
<feature type="binding site" evidence="1">
    <location>
        <position position="169"/>
    </location>
    <ligand>
        <name>Mg(2+)</name>
        <dbReference type="ChEBI" id="CHEBI:18420"/>
        <label>5</label>
    </ligand>
</feature>
<feature type="binding site" evidence="1">
    <location>
        <position position="104"/>
    </location>
    <ligand>
        <name>ATP</name>
        <dbReference type="ChEBI" id="CHEBI:30616"/>
    </ligand>
</feature>
<keyword evidence="1" id="KW-0479">Metal-binding</keyword>
<gene>
    <name evidence="1" type="primary">thiL</name>
    <name evidence="4" type="ORF">GCM10023200_51190</name>
</gene>
<keyword evidence="1" id="KW-0067">ATP-binding</keyword>
<accession>A0ABP9CCX2</accession>
<dbReference type="GO" id="GO:0016301">
    <property type="term" value="F:kinase activity"/>
    <property type="evidence" value="ECO:0007669"/>
    <property type="project" value="UniProtKB-KW"/>
</dbReference>
<feature type="domain" description="PurM-like N-terminal" evidence="2">
    <location>
        <begin position="1"/>
        <end position="94"/>
    </location>
</feature>
<dbReference type="HAMAP" id="MF_02128">
    <property type="entry name" value="TMP_kinase"/>
    <property type="match status" value="1"/>
</dbReference>
<evidence type="ECO:0000259" key="3">
    <source>
        <dbReference type="Pfam" id="PF02769"/>
    </source>
</evidence>
<feature type="binding site" evidence="1">
    <location>
        <position position="219"/>
    </location>
    <ligand>
        <name>substrate</name>
    </ligand>
</feature>
<evidence type="ECO:0000313" key="5">
    <source>
        <dbReference type="Proteomes" id="UP001500928"/>
    </source>
</evidence>
<name>A0ABP9CCX2_9PSEU</name>
<keyword evidence="1" id="KW-0808">Transferase</keyword>
<dbReference type="NCBIfam" id="NF004351">
    <property type="entry name" value="PRK05731.1-4"/>
    <property type="match status" value="1"/>
</dbReference>
<feature type="binding site" evidence="1">
    <location>
        <position position="2"/>
    </location>
    <ligand>
        <name>Mg(2+)</name>
        <dbReference type="ChEBI" id="CHEBI:18420"/>
        <label>3</label>
    </ligand>
</feature>
<feature type="binding site" evidence="1">
    <location>
        <position position="31"/>
    </location>
    <ligand>
        <name>Mg(2+)</name>
        <dbReference type="ChEBI" id="CHEBI:18420"/>
        <label>2</label>
    </ligand>
</feature>
<feature type="binding site" evidence="1">
    <location>
        <position position="2"/>
    </location>
    <ligand>
        <name>Mg(2+)</name>
        <dbReference type="ChEBI" id="CHEBI:18420"/>
        <label>4</label>
    </ligand>
</feature>
<keyword evidence="1" id="KW-0460">Magnesium</keyword>
<dbReference type="PANTHER" id="PTHR30270:SF0">
    <property type="entry name" value="THIAMINE-MONOPHOSPHATE KINASE"/>
    <property type="match status" value="1"/>
</dbReference>
<reference evidence="5" key="1">
    <citation type="journal article" date="2019" name="Int. J. Syst. Evol. Microbiol.">
        <title>The Global Catalogue of Microorganisms (GCM) 10K type strain sequencing project: providing services to taxonomists for standard genome sequencing and annotation.</title>
        <authorList>
            <consortium name="The Broad Institute Genomics Platform"/>
            <consortium name="The Broad Institute Genome Sequencing Center for Infectious Disease"/>
            <person name="Wu L."/>
            <person name="Ma J."/>
        </authorList>
    </citation>
    <scope>NUCLEOTIDE SEQUENCE [LARGE SCALE GENOMIC DNA]</scope>
    <source>
        <strain evidence="5">JCM 17979</strain>
    </source>
</reference>
<dbReference type="InterPro" id="IPR006283">
    <property type="entry name" value="ThiL-like"/>
</dbReference>
<comment type="caution">
    <text evidence="1">Lacks conserved residue(s) required for the propagation of feature annotation.</text>
</comment>
<feature type="domain" description="PurM-like C-terminal" evidence="3">
    <location>
        <begin position="108"/>
        <end position="206"/>
    </location>
</feature>
<dbReference type="Gene3D" id="3.90.650.10">
    <property type="entry name" value="PurM-like C-terminal domain"/>
    <property type="match status" value="1"/>
</dbReference>
<feature type="binding site" evidence="1">
    <location>
        <position position="79"/>
    </location>
    <ligand>
        <name>Mg(2+)</name>
        <dbReference type="ChEBI" id="CHEBI:18420"/>
        <label>1</label>
    </ligand>
</feature>
<feature type="binding site" evidence="1">
    <location>
        <position position="2"/>
    </location>
    <ligand>
        <name>Mg(2+)</name>
        <dbReference type="ChEBI" id="CHEBI:18420"/>
        <label>1</label>
    </ligand>
</feature>
<dbReference type="NCBIfam" id="TIGR01379">
    <property type="entry name" value="thiL"/>
    <property type="match status" value="1"/>
</dbReference>
<feature type="binding site" evidence="1">
    <location>
        <position position="31"/>
    </location>
    <ligand>
        <name>Mg(2+)</name>
        <dbReference type="ChEBI" id="CHEBI:18420"/>
        <label>3</label>
    </ligand>
</feature>
<feature type="binding site" evidence="1">
    <location>
        <position position="264"/>
    </location>
    <ligand>
        <name>substrate</name>
    </ligand>
</feature>
<organism evidence="4 5">
    <name type="scientific">Actinomycetospora chlora</name>
    <dbReference type="NCBI Taxonomy" id="663608"/>
    <lineage>
        <taxon>Bacteria</taxon>
        <taxon>Bacillati</taxon>
        <taxon>Actinomycetota</taxon>
        <taxon>Actinomycetes</taxon>
        <taxon>Pseudonocardiales</taxon>
        <taxon>Pseudonocardiaceae</taxon>
        <taxon>Actinomycetospora</taxon>
    </lineage>
</organism>
<feature type="binding site" evidence="1">
    <location>
        <position position="9"/>
    </location>
    <ligand>
        <name>substrate</name>
    </ligand>
</feature>
<dbReference type="InterPro" id="IPR036676">
    <property type="entry name" value="PurM-like_C_sf"/>
</dbReference>
<keyword evidence="1" id="KW-0547">Nucleotide-binding</keyword>
<feature type="binding site" evidence="1">
    <location>
        <position position="2"/>
    </location>
    <ligand>
        <name>Mg(2+)</name>
        <dbReference type="ChEBI" id="CHEBI:18420"/>
        <label>2</label>
    </ligand>
</feature>
<comment type="similarity">
    <text evidence="1">Belongs to the thiamine-monophosphate kinase family.</text>
</comment>
<proteinExistence type="inferred from homology"/>
<comment type="miscellaneous">
    <text evidence="1">Reaction mechanism of ThiL seems to utilize a direct, inline transfer of the gamma-phosphate of ATP to TMP rather than a phosphorylated enzyme intermediate.</text>
</comment>
<evidence type="ECO:0000313" key="4">
    <source>
        <dbReference type="EMBL" id="GAA4807300.1"/>
    </source>
</evidence>
<dbReference type="SUPFAM" id="SSF55326">
    <property type="entry name" value="PurM N-terminal domain-like"/>
    <property type="match status" value="1"/>
</dbReference>
<keyword evidence="1" id="KW-0784">Thiamine biosynthesis</keyword>
<keyword evidence="1 4" id="KW-0418">Kinase</keyword>
<keyword evidence="5" id="KW-1185">Reference proteome</keyword>
<dbReference type="EMBL" id="BAABHO010000056">
    <property type="protein sequence ID" value="GAA4807300.1"/>
    <property type="molecule type" value="Genomic_DNA"/>
</dbReference>
<comment type="catalytic activity">
    <reaction evidence="1">
        <text>thiamine phosphate + ATP = thiamine diphosphate + ADP</text>
        <dbReference type="Rhea" id="RHEA:15913"/>
        <dbReference type="ChEBI" id="CHEBI:30616"/>
        <dbReference type="ChEBI" id="CHEBI:37575"/>
        <dbReference type="ChEBI" id="CHEBI:58937"/>
        <dbReference type="ChEBI" id="CHEBI:456216"/>
        <dbReference type="EC" id="2.7.4.16"/>
    </reaction>
</comment>
<dbReference type="EC" id="2.7.4.16" evidence="1"/>
<evidence type="ECO:0000256" key="1">
    <source>
        <dbReference type="HAMAP-Rule" id="MF_02128"/>
    </source>
</evidence>
<dbReference type="InterPro" id="IPR010918">
    <property type="entry name" value="PurM-like_C_dom"/>
</dbReference>
<dbReference type="InterPro" id="IPR016188">
    <property type="entry name" value="PurM-like_N"/>
</dbReference>
<comment type="pathway">
    <text evidence="1">Cofactor biosynthesis; thiamine diphosphate biosynthesis; thiamine diphosphate from thiamine phosphate: step 1/1.</text>
</comment>
<feature type="binding site" evidence="1">
    <location>
        <position position="168"/>
    </location>
    <ligand>
        <name>ATP</name>
        <dbReference type="ChEBI" id="CHEBI:30616"/>
    </ligand>
</feature>
<feature type="binding site" evidence="1">
    <location>
        <begin position="78"/>
        <end position="79"/>
    </location>
    <ligand>
        <name>ATP</name>
        <dbReference type="ChEBI" id="CHEBI:30616"/>
    </ligand>
</feature>
<evidence type="ECO:0000259" key="2">
    <source>
        <dbReference type="Pfam" id="PF00586"/>
    </source>
</evidence>
<comment type="function">
    <text evidence="1">Catalyzes the ATP-dependent phosphorylation of thiamine-monophosphate (TMP) to form thiamine-pyrophosphate (TPP), the active form of vitamin B1.</text>
</comment>
<dbReference type="Pfam" id="PF02769">
    <property type="entry name" value="AIRS_C"/>
    <property type="match status" value="1"/>
</dbReference>
<dbReference type="Gene3D" id="3.30.1330.10">
    <property type="entry name" value="PurM-like, N-terminal domain"/>
    <property type="match status" value="1"/>
</dbReference>
<dbReference type="Proteomes" id="UP001500928">
    <property type="component" value="Unassembled WGS sequence"/>
</dbReference>
<comment type="caution">
    <text evidence="4">The sequence shown here is derived from an EMBL/GenBank/DDBJ whole genome shotgun (WGS) entry which is preliminary data.</text>
</comment>
<dbReference type="CDD" id="cd02194">
    <property type="entry name" value="ThiL"/>
    <property type="match status" value="1"/>
</dbReference>
<dbReference type="InterPro" id="IPR036921">
    <property type="entry name" value="PurM-like_N_sf"/>
</dbReference>
<dbReference type="SUPFAM" id="SSF56042">
    <property type="entry name" value="PurM C-terminal domain-like"/>
    <property type="match status" value="1"/>
</dbReference>
<feature type="binding site" evidence="1">
    <location>
        <position position="31"/>
    </location>
    <ligand>
        <name>Mg(2+)</name>
        <dbReference type="ChEBI" id="CHEBI:18420"/>
        <label>4</label>
    </ligand>
</feature>
<protein>
    <recommendedName>
        <fullName evidence="1">Thiamine-monophosphate kinase</fullName>
        <shortName evidence="1">TMP kinase</shortName>
        <shortName evidence="1">Thiamine-phosphate kinase</shortName>
        <ecNumber evidence="1">2.7.4.16</ecNumber>
    </recommendedName>
</protein>
<feature type="binding site" evidence="1">
    <location>
        <position position="166"/>
    </location>
    <ligand>
        <name>Mg(2+)</name>
        <dbReference type="ChEBI" id="CHEBI:18420"/>
        <label>3</label>
    </ligand>
</feature>
<sequence length="268" mass="27185">MDTLVEGVHFRLDWSAPEQVGAKAVAANLADVAAMGAVPTALLLSLACPGTTSSDVLDGLAAGIWDGAADAGIGVVGGDTVSADTIVVSITALGDLEGREPVRRSGARPGDVVAVNGNLGWSAAGMAVLRRGFRSPVAMVAAHRTPRPPWRAGPVAARAGATAMVDTSDGLLADLGHVAAASRVHIDLSSRLVPVADKLRDVASALGGDPLNWALTGGEDHALVATFPDEDVVPDGWVVCGQVRSGTGVTVDADRWGGAGDPGYLHWR</sequence>